<dbReference type="Pfam" id="PF01205">
    <property type="entry name" value="Impact_N"/>
    <property type="match status" value="1"/>
</dbReference>
<feature type="domain" description="Impact N-terminal" evidence="2">
    <location>
        <begin position="15"/>
        <end position="118"/>
    </location>
</feature>
<evidence type="ECO:0000313" key="3">
    <source>
        <dbReference type="EMBL" id="ABS50381.1"/>
    </source>
</evidence>
<dbReference type="InterPro" id="IPR036956">
    <property type="entry name" value="Impact_N_sf"/>
</dbReference>
<dbReference type="Gene3D" id="3.30.230.30">
    <property type="entry name" value="Impact, N-terminal domain"/>
    <property type="match status" value="1"/>
</dbReference>
<keyword evidence="4" id="KW-1185">Reference proteome</keyword>
<dbReference type="KEGG" id="ccv:CCV52592_2202"/>
<dbReference type="AlphaFoldDB" id="A7GZR6"/>
<dbReference type="RefSeq" id="WP_011992569.1">
    <property type="nucleotide sequence ID" value="NC_009715.2"/>
</dbReference>
<protein>
    <recommendedName>
        <fullName evidence="2">Impact N-terminal domain-containing protein</fullName>
    </recommendedName>
</protein>
<reference evidence="3" key="1">
    <citation type="submission" date="2016-07" db="EMBL/GenBank/DDBJ databases">
        <title>Comparative genomics of the Campylobacter concisus group.</title>
        <authorList>
            <person name="Miller W.G."/>
            <person name="Yee E."/>
            <person name="Chapman M.H."/>
            <person name="Huynh S."/>
            <person name="Bono J.L."/>
            <person name="On S.L.W."/>
            <person name="StLeger J."/>
            <person name="Foster G."/>
            <person name="Parker C.T."/>
        </authorList>
    </citation>
    <scope>NUCLEOTIDE SEQUENCE</scope>
    <source>
        <strain evidence="3">525.92</strain>
    </source>
</reference>
<proteinExistence type="inferred from homology"/>
<dbReference type="GO" id="GO:0006446">
    <property type="term" value="P:regulation of translational initiation"/>
    <property type="evidence" value="ECO:0007669"/>
    <property type="project" value="TreeGrafter"/>
</dbReference>
<dbReference type="SUPFAM" id="SSF54211">
    <property type="entry name" value="Ribosomal protein S5 domain 2-like"/>
    <property type="match status" value="1"/>
</dbReference>
<dbReference type="EMBL" id="CP000767">
    <property type="protein sequence ID" value="ABS50381.1"/>
    <property type="molecule type" value="Genomic_DNA"/>
</dbReference>
<dbReference type="InterPro" id="IPR023582">
    <property type="entry name" value="Impact"/>
</dbReference>
<name>A7GZR6_CAMC5</name>
<dbReference type="OrthoDB" id="9813771at2"/>
<dbReference type="GO" id="GO:0005737">
    <property type="term" value="C:cytoplasm"/>
    <property type="evidence" value="ECO:0007669"/>
    <property type="project" value="TreeGrafter"/>
</dbReference>
<evidence type="ECO:0000259" key="2">
    <source>
        <dbReference type="Pfam" id="PF01205"/>
    </source>
</evidence>
<evidence type="ECO:0000256" key="1">
    <source>
        <dbReference type="ARBA" id="ARBA00007665"/>
    </source>
</evidence>
<dbReference type="PANTHER" id="PTHR16301:SF20">
    <property type="entry name" value="IMPACT FAMILY MEMBER YIGZ"/>
    <property type="match status" value="1"/>
</dbReference>
<comment type="similarity">
    <text evidence="1">Belongs to the IMPACT family.</text>
</comment>
<evidence type="ECO:0000313" key="4">
    <source>
        <dbReference type="Proteomes" id="UP000006380"/>
    </source>
</evidence>
<dbReference type="InterPro" id="IPR020568">
    <property type="entry name" value="Ribosomal_Su5_D2-typ_SF"/>
</dbReference>
<gene>
    <name evidence="3" type="ORF">CCV52592_2202</name>
</gene>
<dbReference type="STRING" id="360105.CCV52592_2202"/>
<accession>A7GZR6</accession>
<dbReference type="HOGENOM" id="CLU_083552_1_2_7"/>
<sequence>MQTVSEIYNAKTEIKRSTFLSYLLPIAKFEEFHEILRSDHPKAAHIVWAYRKLNKYSQIIEAQSDDGEPKGTSGQPCLNALRGAGLIDAAVLVVRYFGGIKLGTGGLVRAYGGAANLVINEANLENFEQKDICCFFVPFSLTARFEHFLQKQNLEAKREFKEDGAIWQVEFNEEEFNAFYDFAHHFEAQNFAFLAIPLFARRIF</sequence>
<dbReference type="InterPro" id="IPR001498">
    <property type="entry name" value="Impact_N"/>
</dbReference>
<dbReference type="PANTHER" id="PTHR16301">
    <property type="entry name" value="IMPACT-RELATED"/>
    <property type="match status" value="1"/>
</dbReference>
<dbReference type="Proteomes" id="UP000006380">
    <property type="component" value="Chromosome"/>
</dbReference>
<organism evidence="3 4">
    <name type="scientific">Campylobacter curvus (strain 525.92)</name>
    <dbReference type="NCBI Taxonomy" id="360105"/>
    <lineage>
        <taxon>Bacteria</taxon>
        <taxon>Pseudomonadati</taxon>
        <taxon>Campylobacterota</taxon>
        <taxon>Epsilonproteobacteria</taxon>
        <taxon>Campylobacterales</taxon>
        <taxon>Campylobacteraceae</taxon>
        <taxon>Campylobacter</taxon>
    </lineage>
</organism>